<protein>
    <submittedName>
        <fullName evidence="1">Uncharacterized protein</fullName>
    </submittedName>
</protein>
<feature type="non-terminal residue" evidence="1">
    <location>
        <position position="1"/>
    </location>
</feature>
<sequence>SHGTQRDLTPVNKLMQKHHAAFYERSGEDIRTHATRMQTRTIYSAVTKKTAALGVNYGHAALTQKR</sequence>
<name>A0ABD0LDQ6_9CAEN</name>
<evidence type="ECO:0000313" key="2">
    <source>
        <dbReference type="Proteomes" id="UP001519460"/>
    </source>
</evidence>
<dbReference type="EMBL" id="JACVVK020000056">
    <property type="protein sequence ID" value="KAK7497636.1"/>
    <property type="molecule type" value="Genomic_DNA"/>
</dbReference>
<organism evidence="1 2">
    <name type="scientific">Batillaria attramentaria</name>
    <dbReference type="NCBI Taxonomy" id="370345"/>
    <lineage>
        <taxon>Eukaryota</taxon>
        <taxon>Metazoa</taxon>
        <taxon>Spiralia</taxon>
        <taxon>Lophotrochozoa</taxon>
        <taxon>Mollusca</taxon>
        <taxon>Gastropoda</taxon>
        <taxon>Caenogastropoda</taxon>
        <taxon>Sorbeoconcha</taxon>
        <taxon>Cerithioidea</taxon>
        <taxon>Batillariidae</taxon>
        <taxon>Batillaria</taxon>
    </lineage>
</organism>
<comment type="caution">
    <text evidence="1">The sequence shown here is derived from an EMBL/GenBank/DDBJ whole genome shotgun (WGS) entry which is preliminary data.</text>
</comment>
<gene>
    <name evidence="1" type="ORF">BaRGS_00011031</name>
</gene>
<dbReference type="Proteomes" id="UP001519460">
    <property type="component" value="Unassembled WGS sequence"/>
</dbReference>
<accession>A0ABD0LDQ6</accession>
<keyword evidence="2" id="KW-1185">Reference proteome</keyword>
<dbReference type="AlphaFoldDB" id="A0ABD0LDQ6"/>
<reference evidence="1 2" key="1">
    <citation type="journal article" date="2023" name="Sci. Data">
        <title>Genome assembly of the Korean intertidal mud-creeper Batillaria attramentaria.</title>
        <authorList>
            <person name="Patra A.K."/>
            <person name="Ho P.T."/>
            <person name="Jun S."/>
            <person name="Lee S.J."/>
            <person name="Kim Y."/>
            <person name="Won Y.J."/>
        </authorList>
    </citation>
    <scope>NUCLEOTIDE SEQUENCE [LARGE SCALE GENOMIC DNA]</scope>
    <source>
        <strain evidence="1">Wonlab-2016</strain>
    </source>
</reference>
<proteinExistence type="predicted"/>
<feature type="non-terminal residue" evidence="1">
    <location>
        <position position="66"/>
    </location>
</feature>
<evidence type="ECO:0000313" key="1">
    <source>
        <dbReference type="EMBL" id="KAK7497636.1"/>
    </source>
</evidence>